<dbReference type="STRING" id="170623.SAMN04244579_02958"/>
<evidence type="ECO:0000256" key="2">
    <source>
        <dbReference type="ARBA" id="ARBA00022448"/>
    </source>
</evidence>
<dbReference type="Proteomes" id="UP000199005">
    <property type="component" value="Unassembled WGS sequence"/>
</dbReference>
<dbReference type="HAMAP" id="MF_01398">
    <property type="entry name" value="ATP_synth_b_bprime"/>
    <property type="match status" value="1"/>
</dbReference>
<evidence type="ECO:0000256" key="11">
    <source>
        <dbReference type="ARBA" id="ARBA00025614"/>
    </source>
</evidence>
<dbReference type="Pfam" id="PF00430">
    <property type="entry name" value="ATP-synt_B"/>
    <property type="match status" value="1"/>
</dbReference>
<keyword evidence="5 13" id="KW-0375">Hydrogen ion transport</keyword>
<reference evidence="16 17" key="1">
    <citation type="submission" date="2016-10" db="EMBL/GenBank/DDBJ databases">
        <authorList>
            <person name="de Groot N.N."/>
        </authorList>
    </citation>
    <scope>NUCLEOTIDE SEQUENCE [LARGE SCALE GENOMIC DNA]</scope>
    <source>
        <strain evidence="16 17">DSM 1041</strain>
    </source>
</reference>
<dbReference type="InterPro" id="IPR002146">
    <property type="entry name" value="ATP_synth_b/b'su_bac/chlpt"/>
</dbReference>
<keyword evidence="4 13" id="KW-0812">Transmembrane</keyword>
<evidence type="ECO:0000256" key="4">
    <source>
        <dbReference type="ARBA" id="ARBA00022692"/>
    </source>
</evidence>
<keyword evidence="2 13" id="KW-0813">Transport</keyword>
<name>A0A1H6VMZ4_9GAMM</name>
<evidence type="ECO:0000256" key="9">
    <source>
        <dbReference type="ARBA" id="ARBA00023310"/>
    </source>
</evidence>
<comment type="subunit">
    <text evidence="13">F-type ATPases have 2 components, F(1) - the catalytic core - and F(0) - the membrane proton channel. F(1) has five subunits: alpha(3), beta(3), gamma(1), delta(1), epsilon(1). F(0) has three main subunits: a(1), b(2) and c(10-14). The alpha and beta chains form an alternating ring which encloses part of the gamma chain. F(1) is attached to F(0) by a central stalk formed by the gamma and epsilon chains, while a peripheral stalk is formed by the delta and b chains.</text>
</comment>
<gene>
    <name evidence="13" type="primary">atpF</name>
    <name evidence="16" type="ORF">SAMN04244579_02958</name>
</gene>
<dbReference type="PANTHER" id="PTHR33445">
    <property type="entry name" value="ATP SYNTHASE SUBUNIT B', CHLOROPLASTIC"/>
    <property type="match status" value="1"/>
</dbReference>
<dbReference type="RefSeq" id="WP_090900662.1">
    <property type="nucleotide sequence ID" value="NZ_FNYO01000035.1"/>
</dbReference>
<dbReference type="GO" id="GO:0012505">
    <property type="term" value="C:endomembrane system"/>
    <property type="evidence" value="ECO:0007669"/>
    <property type="project" value="UniProtKB-SubCell"/>
</dbReference>
<evidence type="ECO:0000256" key="6">
    <source>
        <dbReference type="ARBA" id="ARBA00022989"/>
    </source>
</evidence>
<keyword evidence="7 13" id="KW-0406">Ion transport</keyword>
<evidence type="ECO:0000256" key="15">
    <source>
        <dbReference type="SAM" id="Coils"/>
    </source>
</evidence>
<dbReference type="GO" id="GO:0005886">
    <property type="term" value="C:plasma membrane"/>
    <property type="evidence" value="ECO:0007669"/>
    <property type="project" value="UniProtKB-SubCell"/>
</dbReference>
<evidence type="ECO:0000313" key="16">
    <source>
        <dbReference type="EMBL" id="SEJ06019.1"/>
    </source>
</evidence>
<dbReference type="GO" id="GO:0046961">
    <property type="term" value="F:proton-transporting ATPase activity, rotational mechanism"/>
    <property type="evidence" value="ECO:0007669"/>
    <property type="project" value="TreeGrafter"/>
</dbReference>
<comment type="function">
    <text evidence="11">Component of the F(0) channel, it forms part of the peripheral stalk, linking F(1) to F(0). The b'-subunit is a diverged and duplicated form of b found in plants and photosynthetic bacteria.</text>
</comment>
<keyword evidence="3 13" id="KW-0138">CF(0)</keyword>
<evidence type="ECO:0000256" key="13">
    <source>
        <dbReference type="HAMAP-Rule" id="MF_01398"/>
    </source>
</evidence>
<feature type="transmembrane region" description="Helical" evidence="13">
    <location>
        <begin position="6"/>
        <end position="27"/>
    </location>
</feature>
<dbReference type="GO" id="GO:0046933">
    <property type="term" value="F:proton-transporting ATP synthase activity, rotational mechanism"/>
    <property type="evidence" value="ECO:0007669"/>
    <property type="project" value="UniProtKB-UniRule"/>
</dbReference>
<proteinExistence type="inferred from homology"/>
<dbReference type="GO" id="GO:0045259">
    <property type="term" value="C:proton-transporting ATP synthase complex"/>
    <property type="evidence" value="ECO:0007669"/>
    <property type="project" value="UniProtKB-KW"/>
</dbReference>
<keyword evidence="9 13" id="KW-0066">ATP synthesis</keyword>
<evidence type="ECO:0000256" key="8">
    <source>
        <dbReference type="ARBA" id="ARBA00023136"/>
    </source>
</evidence>
<evidence type="ECO:0000313" key="17">
    <source>
        <dbReference type="Proteomes" id="UP000199005"/>
    </source>
</evidence>
<evidence type="ECO:0000256" key="1">
    <source>
        <dbReference type="ARBA" id="ARBA00005513"/>
    </source>
</evidence>
<feature type="coiled-coil region" evidence="15">
    <location>
        <begin position="45"/>
        <end position="123"/>
    </location>
</feature>
<keyword evidence="6 13" id="KW-1133">Transmembrane helix</keyword>
<comment type="function">
    <text evidence="10 13">F(1)F(0) ATP synthase produces ATP from ADP in the presence of a proton or sodium gradient. F-type ATPases consist of two structural domains, F(1) containing the extramembraneous catalytic core and F(0) containing the membrane proton channel, linked together by a central stalk and a peripheral stalk. During catalysis, ATP synthesis in the catalytic domain of F(1) is coupled via a rotary mechanism of the central stalk subunits to proton translocation.</text>
</comment>
<dbReference type="AlphaFoldDB" id="A0A1H6VMZ4"/>
<comment type="similarity">
    <text evidence="1 13 14">Belongs to the ATPase B chain family.</text>
</comment>
<sequence length="249" mass="27093">MTLDWWTLGLQTINVVVLVWLLSRFLFKPVVRIAAARQQETGRLLDEAAAARAAAELERQRAAEAHAELAAQREAALAAVEQEAAHSREQLLAEARREADRQREQAEAALAAQRRSAQALAEDQATALALDIAAHLLARVPDSLRVEAFLGGLVEGLDQLAPAARQTLLDDREALTLRAPRALAEDELLRCREALARALGGEPRLTVAVEPGLIAGLELEGSSAVVRNSFRADLARLQRELSRHDHADA</sequence>
<keyword evidence="13" id="KW-1003">Cell membrane</keyword>
<keyword evidence="8 13" id="KW-0472">Membrane</keyword>
<accession>A0A1H6VMZ4</accession>
<evidence type="ECO:0000256" key="10">
    <source>
        <dbReference type="ARBA" id="ARBA00025198"/>
    </source>
</evidence>
<organism evidence="16 17">
    <name type="scientific">Azotobacter beijerinckii</name>
    <dbReference type="NCBI Taxonomy" id="170623"/>
    <lineage>
        <taxon>Bacteria</taxon>
        <taxon>Pseudomonadati</taxon>
        <taxon>Pseudomonadota</taxon>
        <taxon>Gammaproteobacteria</taxon>
        <taxon>Pseudomonadales</taxon>
        <taxon>Pseudomonadaceae</taxon>
        <taxon>Azotobacter</taxon>
    </lineage>
</organism>
<keyword evidence="15" id="KW-0175">Coiled coil</keyword>
<dbReference type="PANTHER" id="PTHR33445:SF2">
    <property type="entry name" value="ATP SYNTHASE SUBUNIT B', CHLOROPLASTIC"/>
    <property type="match status" value="1"/>
</dbReference>
<comment type="subcellular location">
    <subcellularLocation>
        <location evidence="13">Cell membrane</location>
        <topology evidence="13">Single-pass membrane protein</topology>
    </subcellularLocation>
    <subcellularLocation>
        <location evidence="12">Endomembrane system</location>
        <topology evidence="12">Single-pass membrane protein</topology>
    </subcellularLocation>
</comment>
<dbReference type="EMBL" id="FNYO01000035">
    <property type="protein sequence ID" value="SEJ06019.1"/>
    <property type="molecule type" value="Genomic_DNA"/>
</dbReference>
<dbReference type="InterPro" id="IPR050059">
    <property type="entry name" value="ATP_synthase_B_chain"/>
</dbReference>
<evidence type="ECO:0000256" key="14">
    <source>
        <dbReference type="RuleBase" id="RU003848"/>
    </source>
</evidence>
<evidence type="ECO:0000256" key="5">
    <source>
        <dbReference type="ARBA" id="ARBA00022781"/>
    </source>
</evidence>
<protein>
    <recommendedName>
        <fullName evidence="13">ATP synthase subunit b</fullName>
    </recommendedName>
    <alternativeName>
        <fullName evidence="13">ATP synthase F(0) sector subunit b</fullName>
    </alternativeName>
    <alternativeName>
        <fullName evidence="13">ATPase subunit I</fullName>
    </alternativeName>
    <alternativeName>
        <fullName evidence="13">F-type ATPase subunit b</fullName>
        <shortName evidence="13">F-ATPase subunit b</shortName>
    </alternativeName>
</protein>
<evidence type="ECO:0000256" key="12">
    <source>
        <dbReference type="ARBA" id="ARBA00037847"/>
    </source>
</evidence>
<evidence type="ECO:0000256" key="3">
    <source>
        <dbReference type="ARBA" id="ARBA00022547"/>
    </source>
</evidence>
<evidence type="ECO:0000256" key="7">
    <source>
        <dbReference type="ARBA" id="ARBA00023065"/>
    </source>
</evidence>